<evidence type="ECO:0008006" key="3">
    <source>
        <dbReference type="Google" id="ProtNLM"/>
    </source>
</evidence>
<protein>
    <recommendedName>
        <fullName evidence="3">DUF2188 domain-containing protein</fullName>
    </recommendedName>
</protein>
<evidence type="ECO:0000313" key="2">
    <source>
        <dbReference type="Proteomes" id="UP001597237"/>
    </source>
</evidence>
<dbReference type="Proteomes" id="UP001597237">
    <property type="component" value="Unassembled WGS sequence"/>
</dbReference>
<dbReference type="EMBL" id="JBHUEY010000001">
    <property type="protein sequence ID" value="MFD1783735.1"/>
    <property type="molecule type" value="Genomic_DNA"/>
</dbReference>
<accession>A0ABW4N0X2</accession>
<comment type="caution">
    <text evidence="1">The sequence shown here is derived from an EMBL/GenBank/DDBJ whole genome shotgun (WGS) entry which is preliminary data.</text>
</comment>
<sequence length="60" mass="6807">MPTYRVYLIEADGRVRMGETFERPDDAAAQAAFEAIDRQGLNAELWQGGRLVRKLPRDKG</sequence>
<proteinExistence type="predicted"/>
<evidence type="ECO:0000313" key="1">
    <source>
        <dbReference type="EMBL" id="MFD1783735.1"/>
    </source>
</evidence>
<keyword evidence="2" id="KW-1185">Reference proteome</keyword>
<dbReference type="RefSeq" id="WP_377283074.1">
    <property type="nucleotide sequence ID" value="NZ_JBHRSI010000008.1"/>
</dbReference>
<gene>
    <name evidence="1" type="ORF">ACFSC0_10050</name>
</gene>
<reference evidence="2" key="1">
    <citation type="journal article" date="2019" name="Int. J. Syst. Evol. Microbiol.">
        <title>The Global Catalogue of Microorganisms (GCM) 10K type strain sequencing project: providing services to taxonomists for standard genome sequencing and annotation.</title>
        <authorList>
            <consortium name="The Broad Institute Genomics Platform"/>
            <consortium name="The Broad Institute Genome Sequencing Center for Infectious Disease"/>
            <person name="Wu L."/>
            <person name="Ma J."/>
        </authorList>
    </citation>
    <scope>NUCLEOTIDE SEQUENCE [LARGE SCALE GENOMIC DNA]</scope>
    <source>
        <strain evidence="2">DFY28</strain>
    </source>
</reference>
<name>A0ABW4N0X2_9CAUL</name>
<organism evidence="1 2">
    <name type="scientific">Phenylobacterium terrae</name>
    <dbReference type="NCBI Taxonomy" id="2665495"/>
    <lineage>
        <taxon>Bacteria</taxon>
        <taxon>Pseudomonadati</taxon>
        <taxon>Pseudomonadota</taxon>
        <taxon>Alphaproteobacteria</taxon>
        <taxon>Caulobacterales</taxon>
        <taxon>Caulobacteraceae</taxon>
        <taxon>Phenylobacterium</taxon>
    </lineage>
</organism>